<feature type="compositionally biased region" description="Basic and acidic residues" evidence="1">
    <location>
        <begin position="414"/>
        <end position="431"/>
    </location>
</feature>
<dbReference type="Proteomes" id="UP001054837">
    <property type="component" value="Unassembled WGS sequence"/>
</dbReference>
<feature type="compositionally biased region" description="Basic and acidic residues" evidence="1">
    <location>
        <begin position="509"/>
        <end position="527"/>
    </location>
</feature>
<feature type="signal peptide" evidence="2">
    <location>
        <begin position="1"/>
        <end position="23"/>
    </location>
</feature>
<dbReference type="EMBL" id="BPLQ01009717">
    <property type="protein sequence ID" value="GIY46170.1"/>
    <property type="molecule type" value="Genomic_DNA"/>
</dbReference>
<evidence type="ECO:0000313" key="4">
    <source>
        <dbReference type="Proteomes" id="UP001054837"/>
    </source>
</evidence>
<keyword evidence="2" id="KW-0732">Signal</keyword>
<evidence type="ECO:0000256" key="1">
    <source>
        <dbReference type="SAM" id="MobiDB-lite"/>
    </source>
</evidence>
<evidence type="ECO:0008006" key="5">
    <source>
        <dbReference type="Google" id="ProtNLM"/>
    </source>
</evidence>
<feature type="region of interest" description="Disordered" evidence="1">
    <location>
        <begin position="412"/>
        <end position="530"/>
    </location>
</feature>
<feature type="region of interest" description="Disordered" evidence="1">
    <location>
        <begin position="68"/>
        <end position="121"/>
    </location>
</feature>
<keyword evidence="4" id="KW-1185">Reference proteome</keyword>
<gene>
    <name evidence="3" type="primary">AVEN_195854_1</name>
    <name evidence="3" type="ORF">CDAR_570601</name>
</gene>
<name>A0AAV4TIH6_9ARAC</name>
<feature type="compositionally biased region" description="Basic and acidic residues" evidence="1">
    <location>
        <begin position="74"/>
        <end position="85"/>
    </location>
</feature>
<feature type="compositionally biased region" description="Polar residues" evidence="1">
    <location>
        <begin position="104"/>
        <end position="117"/>
    </location>
</feature>
<evidence type="ECO:0000313" key="3">
    <source>
        <dbReference type="EMBL" id="GIY46170.1"/>
    </source>
</evidence>
<organism evidence="3 4">
    <name type="scientific">Caerostris darwini</name>
    <dbReference type="NCBI Taxonomy" id="1538125"/>
    <lineage>
        <taxon>Eukaryota</taxon>
        <taxon>Metazoa</taxon>
        <taxon>Ecdysozoa</taxon>
        <taxon>Arthropoda</taxon>
        <taxon>Chelicerata</taxon>
        <taxon>Arachnida</taxon>
        <taxon>Araneae</taxon>
        <taxon>Araneomorphae</taxon>
        <taxon>Entelegynae</taxon>
        <taxon>Araneoidea</taxon>
        <taxon>Araneidae</taxon>
        <taxon>Caerostris</taxon>
    </lineage>
</organism>
<feature type="compositionally biased region" description="Basic and acidic residues" evidence="1">
    <location>
        <begin position="468"/>
        <end position="479"/>
    </location>
</feature>
<dbReference type="AlphaFoldDB" id="A0AAV4TIH6"/>
<reference evidence="3 4" key="1">
    <citation type="submission" date="2021-06" db="EMBL/GenBank/DDBJ databases">
        <title>Caerostris darwini draft genome.</title>
        <authorList>
            <person name="Kono N."/>
            <person name="Arakawa K."/>
        </authorList>
    </citation>
    <scope>NUCLEOTIDE SEQUENCE [LARGE SCALE GENOMIC DNA]</scope>
</reference>
<feature type="region of interest" description="Disordered" evidence="1">
    <location>
        <begin position="646"/>
        <end position="665"/>
    </location>
</feature>
<sequence length="863" mass="100095">MCCLCASYLTIILACVFNYPVESEIHNITKQNRARILIEELKSLISNLTDEDMADVIPEVASVAEEMLPSSEESDIKLRDKRQQSADDPESGDTPNDFSEDLSETTGQILQDPSQPLSREEELRRAGIDDVVLLPLYPCDSYDESKRTCTNIRQVGTTLTVGVNIGGSKESKENYFVRWFRFFKVMHTGTQIKEEFTTERKPWNINLGEEGRELRISPITETDYSYNFFVALLMRMHPNPKPKNLDTVHYLQFYIEPTAIDMGILYYGEELFINARSFIELPEESVQFKWRQSILDSSSNLTQKSREIASNMMKNADGSALIIKEFMGSVDKILTCGIYSNKNIFIARRDFRLQKIAESDDMQESIEKKIMRSVKRRKRSLNEDYNYNTYFQDDDGKSDNFPKSNKDFVFINEKTSKTNRDMSPDDSKESSAESFEESLPSYSNHEPEYQKHYKIPKGNSYRENNFYESDRELNSDNEKSLNSNRELPKIPDRTLSSYNNQDSQYLQRTIEDKDKSDEGIRNSVVREDDSDESLLRYNIHEPRYRHHFRKNAAADKDVNIYESDETPKSMNQKSLIYKKPLKDLKESAQGILDESLSAYRNPDSPYGYPHKIPEDTKYGDNNFHLTDRNLRPVYEKTLFTRNISPVENSRVSPPKTVEKSPFPYTNVDSQYRKEFRTPVEATQKKGKLRQIPDESPFPYTNFDSQYQKEFKTPLEDTQQKEKLRQIPDKSAFPYTNFDSQYQKEFKTPVEATQQNEELQQIPDKYPITVKPPLLKMLIEQANTFVKDPAIKPILKPVEIKEQEVLTFEDVESSLIADCKKDSECGIHAVCNSSSTVWQVDGSPKNFCRCKDGFIGNGMFCWLF</sequence>
<evidence type="ECO:0000256" key="2">
    <source>
        <dbReference type="SAM" id="SignalP"/>
    </source>
</evidence>
<feature type="compositionally biased region" description="Polar residues" evidence="1">
    <location>
        <begin position="494"/>
        <end position="507"/>
    </location>
</feature>
<dbReference type="Gene3D" id="2.10.25.10">
    <property type="entry name" value="Laminin"/>
    <property type="match status" value="1"/>
</dbReference>
<feature type="chain" id="PRO_5043719294" description="EGF-like domain-containing protein" evidence="2">
    <location>
        <begin position="24"/>
        <end position="863"/>
    </location>
</feature>
<proteinExistence type="predicted"/>
<accession>A0AAV4TIH6</accession>
<protein>
    <recommendedName>
        <fullName evidence="5">EGF-like domain-containing protein</fullName>
    </recommendedName>
</protein>
<comment type="caution">
    <text evidence="3">The sequence shown here is derived from an EMBL/GenBank/DDBJ whole genome shotgun (WGS) entry which is preliminary data.</text>
</comment>